<keyword evidence="3" id="KW-0238">DNA-binding</keyword>
<evidence type="ECO:0000256" key="1">
    <source>
        <dbReference type="ARBA" id="ARBA00022553"/>
    </source>
</evidence>
<dbReference type="InterPro" id="IPR000792">
    <property type="entry name" value="Tscrpt_reg_LuxR_C"/>
</dbReference>
<evidence type="ECO:0000259" key="7">
    <source>
        <dbReference type="PROSITE" id="PS50110"/>
    </source>
</evidence>
<dbReference type="Pfam" id="PF00072">
    <property type="entry name" value="Response_reg"/>
    <property type="match status" value="1"/>
</dbReference>
<dbReference type="RefSeq" id="WP_218112697.1">
    <property type="nucleotide sequence ID" value="NZ_CP065383.1"/>
</dbReference>
<dbReference type="Proteomes" id="UP000594463">
    <property type="component" value="Chromosome"/>
</dbReference>
<sequence>MANPINKYRIFIIDDHPVVIRGLSNLIDQEKELCVCGSSVDTKDVIDEIKKLKPDLIILDISLKDLNGLEFFKELKNNALEIPVLVLSMHDENLYAERSLHAGARGFIMKQEAPEKVILAIQEILKGNIYLSDKMKKIIIEQFASQDIKKNNFSGIKTLSERELEIFEMIGKGLSSRQIAESMFLSIKTIETYRARIKTKLNLSSSNELLQFAIQWVHAVSGD</sequence>
<feature type="modified residue" description="4-aspartylphosphate" evidence="5">
    <location>
        <position position="60"/>
    </location>
</feature>
<accession>A0A7T1AKC2</accession>
<evidence type="ECO:0000313" key="8">
    <source>
        <dbReference type="EMBL" id="QPM67497.1"/>
    </source>
</evidence>
<evidence type="ECO:0000256" key="4">
    <source>
        <dbReference type="ARBA" id="ARBA00023163"/>
    </source>
</evidence>
<keyword evidence="4" id="KW-0804">Transcription</keyword>
<dbReference type="InterPro" id="IPR039420">
    <property type="entry name" value="WalR-like"/>
</dbReference>
<dbReference type="PROSITE" id="PS50110">
    <property type="entry name" value="RESPONSE_REGULATORY"/>
    <property type="match status" value="1"/>
</dbReference>
<dbReference type="GO" id="GO:0003677">
    <property type="term" value="F:DNA binding"/>
    <property type="evidence" value="ECO:0007669"/>
    <property type="project" value="UniProtKB-KW"/>
</dbReference>
<dbReference type="CDD" id="cd17535">
    <property type="entry name" value="REC_NarL-like"/>
    <property type="match status" value="1"/>
</dbReference>
<dbReference type="SUPFAM" id="SSF46894">
    <property type="entry name" value="C-terminal effector domain of the bipartite response regulators"/>
    <property type="match status" value="1"/>
</dbReference>
<dbReference type="EMBL" id="CP065383">
    <property type="protein sequence ID" value="QPM67497.1"/>
    <property type="molecule type" value="Genomic_DNA"/>
</dbReference>
<evidence type="ECO:0000313" key="9">
    <source>
        <dbReference type="Proteomes" id="UP000594463"/>
    </source>
</evidence>
<gene>
    <name evidence="8" type="primary">nreC</name>
    <name evidence="8" type="ORF">RT761_00700</name>
</gene>
<feature type="domain" description="Response regulatory" evidence="7">
    <location>
        <begin position="9"/>
        <end position="125"/>
    </location>
</feature>
<evidence type="ECO:0000259" key="6">
    <source>
        <dbReference type="PROSITE" id="PS50043"/>
    </source>
</evidence>
<organism evidence="8 9">
    <name type="scientific">Atribacter laminatus</name>
    <dbReference type="NCBI Taxonomy" id="2847778"/>
    <lineage>
        <taxon>Bacteria</taxon>
        <taxon>Pseudomonadati</taxon>
        <taxon>Atribacterota</taxon>
        <taxon>Atribacteria</taxon>
        <taxon>Atribacterales</taxon>
        <taxon>Atribacteraceae</taxon>
        <taxon>Atribacter</taxon>
    </lineage>
</organism>
<dbReference type="InterPro" id="IPR058245">
    <property type="entry name" value="NreC/VraR/RcsB-like_REC"/>
</dbReference>
<dbReference type="PRINTS" id="PR00038">
    <property type="entry name" value="HTHLUXR"/>
</dbReference>
<dbReference type="Pfam" id="PF00196">
    <property type="entry name" value="GerE"/>
    <property type="match status" value="1"/>
</dbReference>
<dbReference type="GO" id="GO:0000160">
    <property type="term" value="P:phosphorelay signal transduction system"/>
    <property type="evidence" value="ECO:0007669"/>
    <property type="project" value="InterPro"/>
</dbReference>
<dbReference type="SMART" id="SM00421">
    <property type="entry name" value="HTH_LUXR"/>
    <property type="match status" value="1"/>
</dbReference>
<proteinExistence type="predicted"/>
<dbReference type="InterPro" id="IPR011006">
    <property type="entry name" value="CheY-like_superfamily"/>
</dbReference>
<evidence type="ECO:0000256" key="3">
    <source>
        <dbReference type="ARBA" id="ARBA00023125"/>
    </source>
</evidence>
<dbReference type="PANTHER" id="PTHR43214">
    <property type="entry name" value="TWO-COMPONENT RESPONSE REGULATOR"/>
    <property type="match status" value="1"/>
</dbReference>
<dbReference type="GO" id="GO:0006355">
    <property type="term" value="P:regulation of DNA-templated transcription"/>
    <property type="evidence" value="ECO:0007669"/>
    <property type="project" value="InterPro"/>
</dbReference>
<dbReference type="InterPro" id="IPR001789">
    <property type="entry name" value="Sig_transdc_resp-reg_receiver"/>
</dbReference>
<reference evidence="8 9" key="1">
    <citation type="journal article" date="2021" name="Nat. Commun.">
        <title>Isolation of a member of the candidate phylum Atribacteria reveals a unique cell membrane structure.</title>
        <authorList>
            <person name="Taiki K."/>
            <person name="Nobu M.K."/>
            <person name="Kusada H."/>
            <person name="Meng X.-Y."/>
            <person name="Hosoki N."/>
            <person name="Uematsu K."/>
            <person name="Yoshioka H."/>
            <person name="Kamagata Y."/>
            <person name="Tamaki H."/>
        </authorList>
    </citation>
    <scope>NUCLEOTIDE SEQUENCE [LARGE SCALE GENOMIC DNA]</scope>
    <source>
        <strain evidence="8 9">RT761</strain>
    </source>
</reference>
<protein>
    <submittedName>
        <fullName evidence="8">Oxygen regulatory protein NreC</fullName>
    </submittedName>
</protein>
<dbReference type="SMART" id="SM00448">
    <property type="entry name" value="REC"/>
    <property type="match status" value="1"/>
</dbReference>
<evidence type="ECO:0000256" key="5">
    <source>
        <dbReference type="PROSITE-ProRule" id="PRU00169"/>
    </source>
</evidence>
<feature type="domain" description="HTH luxR-type" evidence="6">
    <location>
        <begin position="152"/>
        <end position="217"/>
    </location>
</feature>
<dbReference type="PANTHER" id="PTHR43214:SF41">
    <property type="entry name" value="NITRATE_NITRITE RESPONSE REGULATOR PROTEIN NARP"/>
    <property type="match status" value="1"/>
</dbReference>
<dbReference type="CDD" id="cd06170">
    <property type="entry name" value="LuxR_C_like"/>
    <property type="match status" value="1"/>
</dbReference>
<keyword evidence="1 5" id="KW-0597">Phosphoprotein</keyword>
<dbReference type="KEGG" id="alam:RT761_00700"/>
<name>A0A7T1AKC2_ATRLM</name>
<keyword evidence="9" id="KW-1185">Reference proteome</keyword>
<dbReference type="InterPro" id="IPR016032">
    <property type="entry name" value="Sig_transdc_resp-reg_C-effctor"/>
</dbReference>
<evidence type="ECO:0000256" key="2">
    <source>
        <dbReference type="ARBA" id="ARBA00023015"/>
    </source>
</evidence>
<dbReference type="AlphaFoldDB" id="A0A7T1AKC2"/>
<dbReference type="SUPFAM" id="SSF52172">
    <property type="entry name" value="CheY-like"/>
    <property type="match status" value="1"/>
</dbReference>
<dbReference type="PROSITE" id="PS50043">
    <property type="entry name" value="HTH_LUXR_2"/>
    <property type="match status" value="1"/>
</dbReference>
<keyword evidence="2" id="KW-0805">Transcription regulation</keyword>
<dbReference type="PROSITE" id="PS00622">
    <property type="entry name" value="HTH_LUXR_1"/>
    <property type="match status" value="1"/>
</dbReference>
<dbReference type="Gene3D" id="3.40.50.2300">
    <property type="match status" value="1"/>
</dbReference>